<evidence type="ECO:0000313" key="3">
    <source>
        <dbReference type="EMBL" id="PVZ69594.1"/>
    </source>
</evidence>
<dbReference type="Pfam" id="PF12697">
    <property type="entry name" value="Abhydrolase_6"/>
    <property type="match status" value="1"/>
</dbReference>
<dbReference type="AlphaFoldDB" id="A0A2V1GW91"/>
<dbReference type="SUPFAM" id="SSF53474">
    <property type="entry name" value="alpha/beta-Hydrolases"/>
    <property type="match status" value="1"/>
</dbReference>
<organism evidence="3 4">
    <name type="scientific">Pelagibaculum spongiae</name>
    <dbReference type="NCBI Taxonomy" id="2080658"/>
    <lineage>
        <taxon>Bacteria</taxon>
        <taxon>Pseudomonadati</taxon>
        <taxon>Pseudomonadota</taxon>
        <taxon>Gammaproteobacteria</taxon>
        <taxon>Oceanospirillales</taxon>
        <taxon>Pelagibaculum</taxon>
    </lineage>
</organism>
<evidence type="ECO:0000313" key="4">
    <source>
        <dbReference type="Proteomes" id="UP000244906"/>
    </source>
</evidence>
<comment type="caution">
    <text evidence="3">The sequence shown here is derived from an EMBL/GenBank/DDBJ whole genome shotgun (WGS) entry which is preliminary data.</text>
</comment>
<evidence type="ECO:0000256" key="1">
    <source>
        <dbReference type="SAM" id="MobiDB-lite"/>
    </source>
</evidence>
<gene>
    <name evidence="3" type="ORF">DC094_09775</name>
</gene>
<accession>A0A2V1GW91</accession>
<dbReference type="InterPro" id="IPR029058">
    <property type="entry name" value="AB_hydrolase_fold"/>
</dbReference>
<dbReference type="RefSeq" id="WP_116686929.1">
    <property type="nucleotide sequence ID" value="NZ_CAWNYD010000003.1"/>
</dbReference>
<reference evidence="3 4" key="1">
    <citation type="submission" date="2018-04" db="EMBL/GenBank/DDBJ databases">
        <title>Thalassorhabdus spongiae gen. nov., sp. nov., isolated from a marine sponge in South-West Iceland.</title>
        <authorList>
            <person name="Knobloch S."/>
            <person name="Daussin A."/>
            <person name="Johannsson R."/>
            <person name="Marteinsson V.T."/>
        </authorList>
    </citation>
    <scope>NUCLEOTIDE SEQUENCE [LARGE SCALE GENOMIC DNA]</scope>
    <source>
        <strain evidence="3 4">Hp12</strain>
    </source>
</reference>
<feature type="region of interest" description="Disordered" evidence="1">
    <location>
        <begin position="1"/>
        <end position="21"/>
    </location>
</feature>
<dbReference type="Proteomes" id="UP000244906">
    <property type="component" value="Unassembled WGS sequence"/>
</dbReference>
<feature type="domain" description="AB hydrolase-1" evidence="2">
    <location>
        <begin position="29"/>
        <end position="232"/>
    </location>
</feature>
<dbReference type="InterPro" id="IPR000073">
    <property type="entry name" value="AB_hydrolase_1"/>
</dbReference>
<proteinExistence type="predicted"/>
<dbReference type="EMBL" id="QDDL01000003">
    <property type="protein sequence ID" value="PVZ69594.1"/>
    <property type="molecule type" value="Genomic_DNA"/>
</dbReference>
<keyword evidence="4" id="KW-1185">Reference proteome</keyword>
<dbReference type="PANTHER" id="PTHR42886:SF29">
    <property type="entry name" value="PUMMELIG, ISOFORM A"/>
    <property type="match status" value="1"/>
</dbReference>
<dbReference type="Gene3D" id="3.40.50.1820">
    <property type="entry name" value="alpha/beta hydrolase"/>
    <property type="match status" value="1"/>
</dbReference>
<dbReference type="PANTHER" id="PTHR42886">
    <property type="entry name" value="RE40534P-RELATED"/>
    <property type="match status" value="1"/>
</dbReference>
<name>A0A2V1GW91_9GAMM</name>
<dbReference type="OrthoDB" id="9806902at2"/>
<evidence type="ECO:0000259" key="2">
    <source>
        <dbReference type="Pfam" id="PF12697"/>
    </source>
</evidence>
<protein>
    <recommendedName>
        <fullName evidence="2">AB hydrolase-1 domain-containing protein</fullName>
    </recommendedName>
</protein>
<sequence>MATSNSEKPSEKSPDSNASNGRLSEKPIIFLIHGVMTGNSIWSDNFLPWLEEKGYRVCAPSLPCHGEKFDPFMLQTQTIESYLDFLVSEIEKLPEPPVVMGFSMGGALLARLVEKIEIKSVVFVCSLPLQGGGALCMQKISEGKLFSWSPGVLGVLANERLKEVLHAESAIVLSQLSLPYSPGIELQKKSVLVVASAADDFVPEILQRQMAEQISADYLLLENAGHCFMLEQNWQQHLIKIEKWISA</sequence>